<comment type="caution">
    <text evidence="11">The sequence shown here is derived from an EMBL/GenBank/DDBJ whole genome shotgun (WGS) entry which is preliminary data.</text>
</comment>
<evidence type="ECO:0000256" key="9">
    <source>
        <dbReference type="HAMAP-Rule" id="MF_00135"/>
    </source>
</evidence>
<evidence type="ECO:0000313" key="12">
    <source>
        <dbReference type="Proteomes" id="UP000317078"/>
    </source>
</evidence>
<evidence type="ECO:0000256" key="8">
    <source>
        <dbReference type="ARBA" id="ARBA00023235"/>
    </source>
</evidence>
<dbReference type="GO" id="GO:0004640">
    <property type="term" value="F:phosphoribosylanthranilate isomerase activity"/>
    <property type="evidence" value="ECO:0007669"/>
    <property type="project" value="UniProtKB-UniRule"/>
</dbReference>
<evidence type="ECO:0000256" key="6">
    <source>
        <dbReference type="ARBA" id="ARBA00022822"/>
    </source>
</evidence>
<dbReference type="HAMAP" id="MF_00135">
    <property type="entry name" value="PRAI"/>
    <property type="match status" value="1"/>
</dbReference>
<evidence type="ECO:0000256" key="3">
    <source>
        <dbReference type="ARBA" id="ARBA00012572"/>
    </source>
</evidence>
<keyword evidence="7 9" id="KW-0057">Aromatic amino acid biosynthesis</keyword>
<dbReference type="NCBIfam" id="NF002295">
    <property type="entry name" value="PRK01222.1-1"/>
    <property type="match status" value="1"/>
</dbReference>
<gene>
    <name evidence="9" type="primary">trpF</name>
    <name evidence="11" type="ORF">EAH89_12740</name>
</gene>
<dbReference type="OrthoDB" id="9796196at2"/>
<evidence type="ECO:0000256" key="1">
    <source>
        <dbReference type="ARBA" id="ARBA00001164"/>
    </source>
</evidence>
<sequence>MTAVKICGLNDRPGLDAALAGRAEMIGLVFFQPSPRAVTPAEAAALAGAVPRAAEGGPLRVGLFVDASEEAIAAALAALPLDILQLHGEETPDRCAELRARFGLPVMKALGIATADDLRLLDAYAPAVDRFLLDAKPAPGAALPGGNAASFDWSLLVGRAVPRPWLLAGGLTPANVADAVRATGAPGVDVSSGVEASRGVKDPARIAAFIAAARRATTEAAGAARA</sequence>
<keyword evidence="5 9" id="KW-0028">Amino-acid biosynthesis</keyword>
<keyword evidence="8 9" id="KW-0413">Isomerase</keyword>
<dbReference type="EC" id="5.3.1.24" evidence="3 9"/>
<accession>A0A502G4J9</accession>
<dbReference type="AlphaFoldDB" id="A0A502G4J9"/>
<name>A0A502G4J9_9PROT</name>
<keyword evidence="6 9" id="KW-0822">Tryptophan biosynthesis</keyword>
<comment type="catalytic activity">
    <reaction evidence="1 9">
        <text>N-(5-phospho-beta-D-ribosyl)anthranilate = 1-(2-carboxyphenylamino)-1-deoxy-D-ribulose 5-phosphate</text>
        <dbReference type="Rhea" id="RHEA:21540"/>
        <dbReference type="ChEBI" id="CHEBI:18277"/>
        <dbReference type="ChEBI" id="CHEBI:58613"/>
        <dbReference type="EC" id="5.3.1.24"/>
    </reaction>
</comment>
<protein>
    <recommendedName>
        <fullName evidence="4 9">N-(5'-phosphoribosyl)anthranilate isomerase</fullName>
        <shortName evidence="9">PRAI</shortName>
        <ecNumber evidence="3 9">5.3.1.24</ecNumber>
    </recommendedName>
</protein>
<evidence type="ECO:0000256" key="5">
    <source>
        <dbReference type="ARBA" id="ARBA00022605"/>
    </source>
</evidence>
<dbReference type="UniPathway" id="UPA00035">
    <property type="reaction ID" value="UER00042"/>
</dbReference>
<dbReference type="Gene3D" id="3.20.20.70">
    <property type="entry name" value="Aldolase class I"/>
    <property type="match status" value="1"/>
</dbReference>
<dbReference type="PANTHER" id="PTHR42894:SF1">
    <property type="entry name" value="N-(5'-PHOSPHORIBOSYL)ANTHRANILATE ISOMERASE"/>
    <property type="match status" value="1"/>
</dbReference>
<dbReference type="EMBL" id="RCZP01000010">
    <property type="protein sequence ID" value="TPG56927.1"/>
    <property type="molecule type" value="Genomic_DNA"/>
</dbReference>
<dbReference type="RefSeq" id="WP_140883575.1">
    <property type="nucleotide sequence ID" value="NZ_RCZP01000010.1"/>
</dbReference>
<feature type="domain" description="N-(5'phosphoribosyl) anthranilate isomerase (PRAI)" evidence="10">
    <location>
        <begin position="4"/>
        <end position="211"/>
    </location>
</feature>
<dbReference type="Proteomes" id="UP000317078">
    <property type="component" value="Unassembled WGS sequence"/>
</dbReference>
<comment type="pathway">
    <text evidence="2 9">Amino-acid biosynthesis; L-tryptophan biosynthesis; L-tryptophan from chorismate: step 3/5.</text>
</comment>
<dbReference type="InterPro" id="IPR044643">
    <property type="entry name" value="TrpF_fam"/>
</dbReference>
<dbReference type="PANTHER" id="PTHR42894">
    <property type="entry name" value="N-(5'-PHOSPHORIBOSYL)ANTHRANILATE ISOMERASE"/>
    <property type="match status" value="1"/>
</dbReference>
<reference evidence="11 12" key="1">
    <citation type="journal article" date="2019" name="Environ. Microbiol.">
        <title>Species interactions and distinct microbial communities in high Arctic permafrost affected cryosols are associated with the CH4 and CO2 gas fluxes.</title>
        <authorList>
            <person name="Altshuler I."/>
            <person name="Hamel J."/>
            <person name="Turney S."/>
            <person name="Magnuson E."/>
            <person name="Levesque R."/>
            <person name="Greer C."/>
            <person name="Whyte L.G."/>
        </authorList>
    </citation>
    <scope>NUCLEOTIDE SEQUENCE [LARGE SCALE GENOMIC DNA]</scope>
    <source>
        <strain evidence="11 12">S9.3B</strain>
    </source>
</reference>
<evidence type="ECO:0000256" key="7">
    <source>
        <dbReference type="ARBA" id="ARBA00023141"/>
    </source>
</evidence>
<dbReference type="Pfam" id="PF00697">
    <property type="entry name" value="PRAI"/>
    <property type="match status" value="1"/>
</dbReference>
<dbReference type="SUPFAM" id="SSF51366">
    <property type="entry name" value="Ribulose-phoshate binding barrel"/>
    <property type="match status" value="1"/>
</dbReference>
<dbReference type="InterPro" id="IPR001240">
    <property type="entry name" value="PRAI_dom"/>
</dbReference>
<evidence type="ECO:0000256" key="4">
    <source>
        <dbReference type="ARBA" id="ARBA00022272"/>
    </source>
</evidence>
<organism evidence="11 12">
    <name type="scientific">Muricoccus nepalensis</name>
    <dbReference type="NCBI Taxonomy" id="1854500"/>
    <lineage>
        <taxon>Bacteria</taxon>
        <taxon>Pseudomonadati</taxon>
        <taxon>Pseudomonadota</taxon>
        <taxon>Alphaproteobacteria</taxon>
        <taxon>Acetobacterales</taxon>
        <taxon>Roseomonadaceae</taxon>
        <taxon>Muricoccus</taxon>
    </lineage>
</organism>
<dbReference type="CDD" id="cd00405">
    <property type="entry name" value="PRAI"/>
    <property type="match status" value="1"/>
</dbReference>
<dbReference type="InterPro" id="IPR011060">
    <property type="entry name" value="RibuloseP-bd_barrel"/>
</dbReference>
<evidence type="ECO:0000256" key="2">
    <source>
        <dbReference type="ARBA" id="ARBA00004664"/>
    </source>
</evidence>
<comment type="similarity">
    <text evidence="9">Belongs to the TrpF family.</text>
</comment>
<keyword evidence="12" id="KW-1185">Reference proteome</keyword>
<dbReference type="InterPro" id="IPR013785">
    <property type="entry name" value="Aldolase_TIM"/>
</dbReference>
<proteinExistence type="inferred from homology"/>
<evidence type="ECO:0000259" key="10">
    <source>
        <dbReference type="Pfam" id="PF00697"/>
    </source>
</evidence>
<dbReference type="GO" id="GO:0000162">
    <property type="term" value="P:L-tryptophan biosynthetic process"/>
    <property type="evidence" value="ECO:0007669"/>
    <property type="project" value="UniProtKB-UniRule"/>
</dbReference>
<evidence type="ECO:0000313" key="11">
    <source>
        <dbReference type="EMBL" id="TPG56927.1"/>
    </source>
</evidence>